<evidence type="ECO:0000256" key="8">
    <source>
        <dbReference type="SAM" id="MobiDB-lite"/>
    </source>
</evidence>
<reference evidence="11" key="1">
    <citation type="submission" date="2016-03" db="EMBL/GenBank/DDBJ databases">
        <authorList>
            <person name="Devillers Hugo."/>
        </authorList>
    </citation>
    <scope>NUCLEOTIDE SEQUENCE [LARGE SCALE GENOMIC DNA]</scope>
</reference>
<accession>A0A1G4KFL1</accession>
<dbReference type="PROSITE" id="PS50048">
    <property type="entry name" value="ZN2_CY6_FUNGAL_2"/>
    <property type="match status" value="1"/>
</dbReference>
<dbReference type="Proteomes" id="UP000189911">
    <property type="component" value="Chromosome G"/>
</dbReference>
<dbReference type="SUPFAM" id="SSF57701">
    <property type="entry name" value="Zn2/Cys6 DNA-binding domain"/>
    <property type="match status" value="1"/>
</dbReference>
<dbReference type="SMART" id="SM00066">
    <property type="entry name" value="GAL4"/>
    <property type="match status" value="1"/>
</dbReference>
<dbReference type="PROSITE" id="PS00463">
    <property type="entry name" value="ZN2_CY6_FUNGAL_1"/>
    <property type="match status" value="1"/>
</dbReference>
<dbReference type="GO" id="GO:0043565">
    <property type="term" value="F:sequence-specific DNA binding"/>
    <property type="evidence" value="ECO:0007669"/>
    <property type="project" value="TreeGrafter"/>
</dbReference>
<dbReference type="AlphaFoldDB" id="A0A1G4KFL1"/>
<dbReference type="InterPro" id="IPR036864">
    <property type="entry name" value="Zn2-C6_fun-type_DNA-bd_sf"/>
</dbReference>
<organism evidence="10 11">
    <name type="scientific">Lachancea nothofagi CBS 11611</name>
    <dbReference type="NCBI Taxonomy" id="1266666"/>
    <lineage>
        <taxon>Eukaryota</taxon>
        <taxon>Fungi</taxon>
        <taxon>Dikarya</taxon>
        <taxon>Ascomycota</taxon>
        <taxon>Saccharomycotina</taxon>
        <taxon>Saccharomycetes</taxon>
        <taxon>Saccharomycetales</taxon>
        <taxon>Saccharomycetaceae</taxon>
        <taxon>Lachancea</taxon>
    </lineage>
</organism>
<evidence type="ECO:0000256" key="4">
    <source>
        <dbReference type="ARBA" id="ARBA00023015"/>
    </source>
</evidence>
<dbReference type="InterPro" id="IPR051711">
    <property type="entry name" value="Stress_Response_Reg"/>
</dbReference>
<evidence type="ECO:0000259" key="9">
    <source>
        <dbReference type="PROSITE" id="PS50048"/>
    </source>
</evidence>
<evidence type="ECO:0000313" key="11">
    <source>
        <dbReference type="Proteomes" id="UP000189911"/>
    </source>
</evidence>
<dbReference type="EMBL" id="LT598453">
    <property type="protein sequence ID" value="SCV03274.1"/>
    <property type="molecule type" value="Genomic_DNA"/>
</dbReference>
<evidence type="ECO:0000256" key="6">
    <source>
        <dbReference type="ARBA" id="ARBA00023163"/>
    </source>
</evidence>
<keyword evidence="7" id="KW-0539">Nucleus</keyword>
<keyword evidence="6" id="KW-0804">Transcription</keyword>
<keyword evidence="2" id="KW-0479">Metal-binding</keyword>
<protein>
    <submittedName>
        <fullName evidence="10">LANO_0G03158g1_1</fullName>
    </submittedName>
</protein>
<dbReference type="GO" id="GO:0000981">
    <property type="term" value="F:DNA-binding transcription factor activity, RNA polymerase II-specific"/>
    <property type="evidence" value="ECO:0007669"/>
    <property type="project" value="InterPro"/>
</dbReference>
<keyword evidence="5" id="KW-0238">DNA-binding</keyword>
<dbReference type="InterPro" id="IPR001138">
    <property type="entry name" value="Zn2Cys6_DnaBD"/>
</dbReference>
<keyword evidence="11" id="KW-1185">Reference proteome</keyword>
<dbReference type="Pfam" id="PF00172">
    <property type="entry name" value="Zn_clus"/>
    <property type="match status" value="1"/>
</dbReference>
<dbReference type="GO" id="GO:0045944">
    <property type="term" value="P:positive regulation of transcription by RNA polymerase II"/>
    <property type="evidence" value="ECO:0007669"/>
    <property type="project" value="TreeGrafter"/>
</dbReference>
<dbReference type="GO" id="GO:0008270">
    <property type="term" value="F:zinc ion binding"/>
    <property type="evidence" value="ECO:0007669"/>
    <property type="project" value="InterPro"/>
</dbReference>
<evidence type="ECO:0000256" key="2">
    <source>
        <dbReference type="ARBA" id="ARBA00022723"/>
    </source>
</evidence>
<dbReference type="CDD" id="cd00067">
    <property type="entry name" value="GAL4"/>
    <property type="match status" value="1"/>
</dbReference>
<keyword evidence="3" id="KW-0862">Zinc</keyword>
<dbReference type="OrthoDB" id="422427at2759"/>
<comment type="subcellular location">
    <subcellularLocation>
        <location evidence="1">Nucleus</location>
    </subcellularLocation>
</comment>
<dbReference type="GO" id="GO:0006351">
    <property type="term" value="P:DNA-templated transcription"/>
    <property type="evidence" value="ECO:0007669"/>
    <property type="project" value="InterPro"/>
</dbReference>
<feature type="region of interest" description="Disordered" evidence="8">
    <location>
        <begin position="62"/>
        <end position="100"/>
    </location>
</feature>
<name>A0A1G4KFL1_9SACH</name>
<evidence type="ECO:0000256" key="5">
    <source>
        <dbReference type="ARBA" id="ARBA00023125"/>
    </source>
</evidence>
<dbReference type="GO" id="GO:0005634">
    <property type="term" value="C:nucleus"/>
    <property type="evidence" value="ECO:0007669"/>
    <property type="project" value="UniProtKB-SubCell"/>
</dbReference>
<dbReference type="Gene3D" id="4.10.240.10">
    <property type="entry name" value="Zn(2)-C6 fungal-type DNA-binding domain"/>
    <property type="match status" value="1"/>
</dbReference>
<evidence type="ECO:0000313" key="10">
    <source>
        <dbReference type="EMBL" id="SCV03274.1"/>
    </source>
</evidence>
<evidence type="ECO:0000256" key="7">
    <source>
        <dbReference type="ARBA" id="ARBA00023242"/>
    </source>
</evidence>
<dbReference type="SMART" id="SM00906">
    <property type="entry name" value="Fungal_trans"/>
    <property type="match status" value="1"/>
</dbReference>
<dbReference type="CDD" id="cd12148">
    <property type="entry name" value="fungal_TF_MHR"/>
    <property type="match status" value="1"/>
</dbReference>
<dbReference type="Pfam" id="PF04082">
    <property type="entry name" value="Fungal_trans"/>
    <property type="match status" value="1"/>
</dbReference>
<gene>
    <name evidence="10" type="ORF">LANO_0G03158G</name>
</gene>
<dbReference type="InterPro" id="IPR007219">
    <property type="entry name" value="XnlR_reg_dom"/>
</dbReference>
<dbReference type="PANTHER" id="PTHR47540:SF1">
    <property type="entry name" value="ACTIVATOR OF STRESS GENES 1-RELATED"/>
    <property type="match status" value="1"/>
</dbReference>
<evidence type="ECO:0000256" key="3">
    <source>
        <dbReference type="ARBA" id="ARBA00022833"/>
    </source>
</evidence>
<feature type="domain" description="Zn(2)-C6 fungal-type" evidence="9">
    <location>
        <begin position="30"/>
        <end position="59"/>
    </location>
</feature>
<evidence type="ECO:0000256" key="1">
    <source>
        <dbReference type="ARBA" id="ARBA00004123"/>
    </source>
</evidence>
<dbReference type="PANTHER" id="PTHR47540">
    <property type="entry name" value="THIAMINE REPRESSIBLE GENES REGULATORY PROTEIN THI5"/>
    <property type="match status" value="1"/>
</dbReference>
<keyword evidence="4" id="KW-0805">Transcription regulation</keyword>
<sequence length="730" mass="83215">MSKGVPNVLVLSIDEFTDKLQPKRVRVSRACDVCRARKIRCDGRQPCIHCTVYSHNCTYNPASRASKKSRTASDVSNSKGHTSKIGAKNPSTTPHSNCRDEHHYNRVIQALFPKLGMKMNASVADRLIELIARNKFQGLLNVEAIESEFLSQQAETTPAESDVDPESVMASPDVFALRPVEMKIVLPPLNMAKTLVFKTWKCACVLFRFNHRPSLVSTLESLYETNPEDYTNDQNRALPLIYSILAVGALFMKDDFGQDKDIQDFFHQEGYKYFTAARKLIDITNISDISAIQTIFMMTIFLQCSAKLSTCYSLVGIAMRAALRIGIHKKSSLVSCSLIEAEVKKRLFWTIYKMDVYVNIILGLPVTISEGDIDQELPGNFNDEEITDACINTNSWSPQISSCALSNEHTKLIRITKRIYDEFRSFKKKEPLSSHQRYDQIHLLQSELNDWVLSLPLQLKPHYEFVNQDETKRYRLANYFLNFDYLHATIMLYRPFIDCVVLHPDILLHKTEELASAIKCLETAQQIIYAAGKMCRQKILCGSYWFSVHTIFLGVTCLMYTVHRVRLNGQSALSEKMLQDVEKDLKKGINLLLDLKTCSVTSERTFNVLTKLFERFDDRKMESSVDEFHRLHITKHTQLGKNLEKSLDIQPPSATLKWNMQNLDNFVGDNANNSHNIQAATNPLFEGEIHSTQIASDSQFLPLAPFFEDSYLTGMLDDWDTLLSPKPCSE</sequence>
<proteinExistence type="predicted"/>